<dbReference type="OrthoDB" id="4505928at2759"/>
<evidence type="ECO:0000313" key="2">
    <source>
        <dbReference type="EMBL" id="KAF2276241.1"/>
    </source>
</evidence>
<dbReference type="RefSeq" id="XP_033653780.1">
    <property type="nucleotide sequence ID" value="XM_033795623.1"/>
</dbReference>
<keyword evidence="1" id="KW-0175">Coiled coil</keyword>
<dbReference type="GeneID" id="54548798"/>
<dbReference type="Proteomes" id="UP000800097">
    <property type="component" value="Unassembled WGS sequence"/>
</dbReference>
<evidence type="ECO:0008006" key="4">
    <source>
        <dbReference type="Google" id="ProtNLM"/>
    </source>
</evidence>
<dbReference type="CDD" id="cd14688">
    <property type="entry name" value="bZIP_YAP"/>
    <property type="match status" value="1"/>
</dbReference>
<dbReference type="EMBL" id="ML986494">
    <property type="protein sequence ID" value="KAF2276241.1"/>
    <property type="molecule type" value="Genomic_DNA"/>
</dbReference>
<dbReference type="PANTHER" id="PTHR42070">
    <property type="entry name" value="FILAMENT ASSOCIATED PROTEIN, PUTATIVE (AFU_ORTHOLOGUE AFUA_8G06630)-RELATED"/>
    <property type="match status" value="1"/>
</dbReference>
<dbReference type="PANTHER" id="PTHR42070:SF1">
    <property type="entry name" value="FILAMENT ASSOCIATED PROTEIN, PUTATIVE (AFU_ORTHOLOGUE AFUA_8G06630)-RELATED"/>
    <property type="match status" value="1"/>
</dbReference>
<reference evidence="2" key="1">
    <citation type="journal article" date="2020" name="Stud. Mycol.">
        <title>101 Dothideomycetes genomes: a test case for predicting lifestyles and emergence of pathogens.</title>
        <authorList>
            <person name="Haridas S."/>
            <person name="Albert R."/>
            <person name="Binder M."/>
            <person name="Bloem J."/>
            <person name="Labutti K."/>
            <person name="Salamov A."/>
            <person name="Andreopoulos B."/>
            <person name="Baker S."/>
            <person name="Barry K."/>
            <person name="Bills G."/>
            <person name="Bluhm B."/>
            <person name="Cannon C."/>
            <person name="Castanera R."/>
            <person name="Culley D."/>
            <person name="Daum C."/>
            <person name="Ezra D."/>
            <person name="Gonzalez J."/>
            <person name="Henrissat B."/>
            <person name="Kuo A."/>
            <person name="Liang C."/>
            <person name="Lipzen A."/>
            <person name="Lutzoni F."/>
            <person name="Magnuson J."/>
            <person name="Mondo S."/>
            <person name="Nolan M."/>
            <person name="Ohm R."/>
            <person name="Pangilinan J."/>
            <person name="Park H.-J."/>
            <person name="Ramirez L."/>
            <person name="Alfaro M."/>
            <person name="Sun H."/>
            <person name="Tritt A."/>
            <person name="Yoshinaga Y."/>
            <person name="Zwiers L.-H."/>
            <person name="Turgeon B."/>
            <person name="Goodwin S."/>
            <person name="Spatafora J."/>
            <person name="Crous P."/>
            <person name="Grigoriev I."/>
        </authorList>
    </citation>
    <scope>NUCLEOTIDE SEQUENCE</scope>
    <source>
        <strain evidence="2">CBS 379.55</strain>
    </source>
</reference>
<organism evidence="2 3">
    <name type="scientific">Westerdykella ornata</name>
    <dbReference type="NCBI Taxonomy" id="318751"/>
    <lineage>
        <taxon>Eukaryota</taxon>
        <taxon>Fungi</taxon>
        <taxon>Dikarya</taxon>
        <taxon>Ascomycota</taxon>
        <taxon>Pezizomycotina</taxon>
        <taxon>Dothideomycetes</taxon>
        <taxon>Pleosporomycetidae</taxon>
        <taxon>Pleosporales</taxon>
        <taxon>Sporormiaceae</taxon>
        <taxon>Westerdykella</taxon>
    </lineage>
</organism>
<dbReference type="AlphaFoldDB" id="A0A6A6JI63"/>
<protein>
    <recommendedName>
        <fullName evidence="4">BZIP domain-containing protein</fullName>
    </recommendedName>
</protein>
<proteinExistence type="predicted"/>
<gene>
    <name evidence="2" type="ORF">EI97DRAFT_377659</name>
</gene>
<name>A0A6A6JI63_WESOR</name>
<evidence type="ECO:0000256" key="1">
    <source>
        <dbReference type="SAM" id="Coils"/>
    </source>
</evidence>
<feature type="coiled-coil region" evidence="1">
    <location>
        <begin position="18"/>
        <end position="66"/>
    </location>
</feature>
<keyword evidence="3" id="KW-1185">Reference proteome</keyword>
<sequence>MQDSPSTLRVRENQRRSRARRKDLLESLQKRVREFELQGVQATLEMQQAARKVAQENQQLRRLLALHGVSREEVESFLRSVDQPNAAECCPTTGPEPRVPSLTCTPQRTVAPSVPDTTLSPRNSVAQGPRTCPLPTAASVTGGRYLTSCETAASIIVEMSGHKDRELVRAALGCKSKEDCKVKNTTVLQVMGEL</sequence>
<accession>A0A6A6JI63</accession>
<evidence type="ECO:0000313" key="3">
    <source>
        <dbReference type="Proteomes" id="UP000800097"/>
    </source>
</evidence>